<dbReference type="SUPFAM" id="SSF46689">
    <property type="entry name" value="Homeodomain-like"/>
    <property type="match status" value="1"/>
</dbReference>
<dbReference type="GO" id="GO:0003700">
    <property type="term" value="F:DNA-binding transcription factor activity"/>
    <property type="evidence" value="ECO:0007669"/>
    <property type="project" value="TreeGrafter"/>
</dbReference>
<dbReference type="InterPro" id="IPR001647">
    <property type="entry name" value="HTH_TetR"/>
</dbReference>
<dbReference type="STRING" id="1385519.N801_01795"/>
<sequence length="249" mass="26311">MTSTTRPEPDGRPAPAAEAPVDGRSSRWDEHRAQRRTELVEATLRAIRSRGASVAIDDIAALAGTSKTVFYRHFTDRAGLYGAVAERVNASILRDISRAVGDVLALSDGQTEPTTAPRDVLAAAVDAYLSLVETDPEVYRFIVAAPLVPPSERTETIDLAWSVSQSIAVQIGGLIAVALGAAGRSTDPAPTWGHAVVGMVRAAGDDWLRAGAAGSGTSREMLKEHLTELIWGGLSAVFPVTTDTDSPQE</sequence>
<evidence type="ECO:0000256" key="3">
    <source>
        <dbReference type="SAM" id="MobiDB-lite"/>
    </source>
</evidence>
<reference evidence="5 6" key="1">
    <citation type="submission" date="2013-08" db="EMBL/GenBank/DDBJ databases">
        <title>The genome sequence of Knoellia aerolata.</title>
        <authorList>
            <person name="Zhu W."/>
            <person name="Wang G."/>
        </authorList>
    </citation>
    <scope>NUCLEOTIDE SEQUENCE [LARGE SCALE GENOMIC DNA]</scope>
    <source>
        <strain evidence="5 6">DSM 18566</strain>
    </source>
</reference>
<evidence type="ECO:0000313" key="6">
    <source>
        <dbReference type="Proteomes" id="UP000030013"/>
    </source>
</evidence>
<feature type="region of interest" description="Disordered" evidence="3">
    <location>
        <begin position="1"/>
        <end position="32"/>
    </location>
</feature>
<dbReference type="Pfam" id="PF19344">
    <property type="entry name" value="TetR_C_32"/>
    <property type="match status" value="1"/>
</dbReference>
<gene>
    <name evidence="5" type="ORF">N801_01795</name>
</gene>
<dbReference type="InterPro" id="IPR045823">
    <property type="entry name" value="TetR_C_32"/>
</dbReference>
<protein>
    <recommendedName>
        <fullName evidence="4">HTH tetR-type domain-containing protein</fullName>
    </recommendedName>
</protein>
<feature type="domain" description="HTH tetR-type" evidence="4">
    <location>
        <begin position="33"/>
        <end position="92"/>
    </location>
</feature>
<evidence type="ECO:0000313" key="5">
    <source>
        <dbReference type="EMBL" id="KGN40585.1"/>
    </source>
</evidence>
<keyword evidence="6" id="KW-1185">Reference proteome</keyword>
<dbReference type="Proteomes" id="UP000030013">
    <property type="component" value="Unassembled WGS sequence"/>
</dbReference>
<dbReference type="RefSeq" id="WP_052112973.1">
    <property type="nucleotide sequence ID" value="NZ_AVPL01000037.1"/>
</dbReference>
<keyword evidence="1 2" id="KW-0238">DNA-binding</keyword>
<dbReference type="EMBL" id="AVPL01000037">
    <property type="protein sequence ID" value="KGN40585.1"/>
    <property type="molecule type" value="Genomic_DNA"/>
</dbReference>
<name>A0A0A0JT59_9MICO</name>
<dbReference type="Pfam" id="PF00440">
    <property type="entry name" value="TetR_N"/>
    <property type="match status" value="1"/>
</dbReference>
<dbReference type="GO" id="GO:0000976">
    <property type="term" value="F:transcription cis-regulatory region binding"/>
    <property type="evidence" value="ECO:0007669"/>
    <property type="project" value="TreeGrafter"/>
</dbReference>
<proteinExistence type="predicted"/>
<dbReference type="InterPro" id="IPR050109">
    <property type="entry name" value="HTH-type_TetR-like_transc_reg"/>
</dbReference>
<comment type="caution">
    <text evidence="5">The sequence shown here is derived from an EMBL/GenBank/DDBJ whole genome shotgun (WGS) entry which is preliminary data.</text>
</comment>
<dbReference type="SUPFAM" id="SSF48498">
    <property type="entry name" value="Tetracyclin repressor-like, C-terminal domain"/>
    <property type="match status" value="1"/>
</dbReference>
<organism evidence="5 6">
    <name type="scientific">Knoellia aerolata DSM 18566</name>
    <dbReference type="NCBI Taxonomy" id="1385519"/>
    <lineage>
        <taxon>Bacteria</taxon>
        <taxon>Bacillati</taxon>
        <taxon>Actinomycetota</taxon>
        <taxon>Actinomycetes</taxon>
        <taxon>Micrococcales</taxon>
        <taxon>Intrasporangiaceae</taxon>
        <taxon>Knoellia</taxon>
    </lineage>
</organism>
<dbReference type="eggNOG" id="COG1309">
    <property type="taxonomic scope" value="Bacteria"/>
</dbReference>
<dbReference type="PANTHER" id="PTHR30055:SF226">
    <property type="entry name" value="HTH-TYPE TRANSCRIPTIONAL REGULATOR PKSA"/>
    <property type="match status" value="1"/>
</dbReference>
<dbReference type="InterPro" id="IPR036271">
    <property type="entry name" value="Tet_transcr_reg_TetR-rel_C_sf"/>
</dbReference>
<evidence type="ECO:0000256" key="2">
    <source>
        <dbReference type="PROSITE-ProRule" id="PRU00335"/>
    </source>
</evidence>
<dbReference type="PROSITE" id="PS50977">
    <property type="entry name" value="HTH_TETR_2"/>
    <property type="match status" value="1"/>
</dbReference>
<dbReference type="PANTHER" id="PTHR30055">
    <property type="entry name" value="HTH-TYPE TRANSCRIPTIONAL REGULATOR RUTR"/>
    <property type="match status" value="1"/>
</dbReference>
<evidence type="ECO:0000256" key="1">
    <source>
        <dbReference type="ARBA" id="ARBA00023125"/>
    </source>
</evidence>
<dbReference type="Gene3D" id="1.10.357.10">
    <property type="entry name" value="Tetracycline Repressor, domain 2"/>
    <property type="match status" value="1"/>
</dbReference>
<evidence type="ECO:0000259" key="4">
    <source>
        <dbReference type="PROSITE" id="PS50977"/>
    </source>
</evidence>
<accession>A0A0A0JT59</accession>
<dbReference type="InterPro" id="IPR009057">
    <property type="entry name" value="Homeodomain-like_sf"/>
</dbReference>
<dbReference type="AlphaFoldDB" id="A0A0A0JT59"/>
<feature type="DNA-binding region" description="H-T-H motif" evidence="2">
    <location>
        <begin position="55"/>
        <end position="74"/>
    </location>
</feature>